<dbReference type="GO" id="GO:0005886">
    <property type="term" value="C:plasma membrane"/>
    <property type="evidence" value="ECO:0007669"/>
    <property type="project" value="TreeGrafter"/>
</dbReference>
<feature type="transmembrane region" description="Helical" evidence="5">
    <location>
        <begin position="253"/>
        <end position="273"/>
    </location>
</feature>
<dbReference type="OrthoDB" id="448280at2759"/>
<evidence type="ECO:0000313" key="7">
    <source>
        <dbReference type="EMBL" id="PVU92148.1"/>
    </source>
</evidence>
<comment type="subcellular location">
    <subcellularLocation>
        <location evidence="1">Membrane</location>
        <topology evidence="1">Multi-pass membrane protein</topology>
    </subcellularLocation>
</comment>
<feature type="transmembrane region" description="Helical" evidence="5">
    <location>
        <begin position="161"/>
        <end position="183"/>
    </location>
</feature>
<evidence type="ECO:0000313" key="8">
    <source>
        <dbReference type="Proteomes" id="UP000245383"/>
    </source>
</evidence>
<reference evidence="7 8" key="1">
    <citation type="journal article" date="2018" name="MBio">
        <title>Comparative Genomics Reveals the Core Gene Toolbox for the Fungus-Insect Symbiosis.</title>
        <authorList>
            <person name="Wang Y."/>
            <person name="Stata M."/>
            <person name="Wang W."/>
            <person name="Stajich J.E."/>
            <person name="White M.M."/>
            <person name="Moncalvo J.M."/>
        </authorList>
    </citation>
    <scope>NUCLEOTIDE SEQUENCE [LARGE SCALE GENOMIC DNA]</scope>
    <source>
        <strain evidence="7 8">SWE-8-4</strain>
    </source>
</reference>
<keyword evidence="8" id="KW-1185">Reference proteome</keyword>
<dbReference type="Proteomes" id="UP000245383">
    <property type="component" value="Unassembled WGS sequence"/>
</dbReference>
<feature type="transmembrane region" description="Helical" evidence="5">
    <location>
        <begin position="382"/>
        <end position="401"/>
    </location>
</feature>
<protein>
    <recommendedName>
        <fullName evidence="9">Zinc/iron permease</fullName>
    </recommendedName>
</protein>
<keyword evidence="6" id="KW-0732">Signal</keyword>
<keyword evidence="4 5" id="KW-0472">Membrane</keyword>
<name>A0A2T9YIH2_9FUNG</name>
<evidence type="ECO:0000256" key="1">
    <source>
        <dbReference type="ARBA" id="ARBA00004141"/>
    </source>
</evidence>
<dbReference type="EMBL" id="MBFR01000172">
    <property type="protein sequence ID" value="PVU92148.1"/>
    <property type="molecule type" value="Genomic_DNA"/>
</dbReference>
<comment type="caution">
    <text evidence="7">The sequence shown here is derived from an EMBL/GenBank/DDBJ whole genome shotgun (WGS) entry which is preliminary data.</text>
</comment>
<accession>A0A2T9YIH2</accession>
<evidence type="ECO:0000256" key="2">
    <source>
        <dbReference type="ARBA" id="ARBA00022692"/>
    </source>
</evidence>
<feature type="transmembrane region" description="Helical" evidence="5">
    <location>
        <begin position="340"/>
        <end position="361"/>
    </location>
</feature>
<gene>
    <name evidence="7" type="ORF">BB561_003996</name>
</gene>
<feature type="transmembrane region" description="Helical" evidence="5">
    <location>
        <begin position="122"/>
        <end position="141"/>
    </location>
</feature>
<sequence>MKYHAASTVIIVLTSIAVLRAAPNTQLFQNIEYIQPSIHIPKLKALQLGDIDTHFSGYSARAKIQKQDVGSECDFVGLDSYSIKQQIISLFVILAAGLLGVLIPIIGYRFEKLKPPKLVLELGKFLGIGVILSTALIHIYASSVEFLSNECISEHLGGYEGWSGLIFIFAVFIMQFIDFLVLVKYGKRGCAHLDNTQQIDQTYIGDSTLIIVNNNNIQYISGQPPYNPSSDDSLSSNSTAFVNHKTSISTVSVILLEISIIFHSVIIGLTLGLSDTTTLLTLTIALSFHQFFEGFAVGDRLGGAYSSHIEKLDYDSEPTPVGQTIGIITHTVINTKSATYLILLGVLEAIAAGILVYVALIHLISIEFSSQRFLDQSKTTKTLCFLAMYTGAAIMAVIGQWA</sequence>
<evidence type="ECO:0000256" key="3">
    <source>
        <dbReference type="ARBA" id="ARBA00022989"/>
    </source>
</evidence>
<dbReference type="InterPro" id="IPR003689">
    <property type="entry name" value="ZIP"/>
</dbReference>
<feature type="signal peptide" evidence="6">
    <location>
        <begin position="1"/>
        <end position="21"/>
    </location>
</feature>
<dbReference type="STRING" id="133385.A0A2T9YIH2"/>
<dbReference type="AlphaFoldDB" id="A0A2T9YIH2"/>
<proteinExistence type="predicted"/>
<dbReference type="PANTHER" id="PTHR11040">
    <property type="entry name" value="ZINC/IRON TRANSPORTER"/>
    <property type="match status" value="1"/>
</dbReference>
<keyword evidence="2 5" id="KW-0812">Transmembrane</keyword>
<dbReference type="GO" id="GO:0005385">
    <property type="term" value="F:zinc ion transmembrane transporter activity"/>
    <property type="evidence" value="ECO:0007669"/>
    <property type="project" value="TreeGrafter"/>
</dbReference>
<evidence type="ECO:0000256" key="4">
    <source>
        <dbReference type="ARBA" id="ARBA00023136"/>
    </source>
</evidence>
<evidence type="ECO:0008006" key="9">
    <source>
        <dbReference type="Google" id="ProtNLM"/>
    </source>
</evidence>
<organism evidence="7 8">
    <name type="scientific">Smittium simulii</name>
    <dbReference type="NCBI Taxonomy" id="133385"/>
    <lineage>
        <taxon>Eukaryota</taxon>
        <taxon>Fungi</taxon>
        <taxon>Fungi incertae sedis</taxon>
        <taxon>Zoopagomycota</taxon>
        <taxon>Kickxellomycotina</taxon>
        <taxon>Harpellomycetes</taxon>
        <taxon>Harpellales</taxon>
        <taxon>Legeriomycetaceae</taxon>
        <taxon>Smittium</taxon>
    </lineage>
</organism>
<dbReference type="Pfam" id="PF02535">
    <property type="entry name" value="Zip"/>
    <property type="match status" value="1"/>
</dbReference>
<feature type="transmembrane region" description="Helical" evidence="5">
    <location>
        <begin position="87"/>
        <end position="110"/>
    </location>
</feature>
<evidence type="ECO:0000256" key="5">
    <source>
        <dbReference type="SAM" id="Phobius"/>
    </source>
</evidence>
<feature type="chain" id="PRO_5015668869" description="Zinc/iron permease" evidence="6">
    <location>
        <begin position="22"/>
        <end position="402"/>
    </location>
</feature>
<evidence type="ECO:0000256" key="6">
    <source>
        <dbReference type="SAM" id="SignalP"/>
    </source>
</evidence>
<keyword evidence="3 5" id="KW-1133">Transmembrane helix</keyword>
<dbReference type="PANTHER" id="PTHR11040:SF44">
    <property type="entry name" value="PROTEIN ZNTC-RELATED"/>
    <property type="match status" value="1"/>
</dbReference>